<feature type="transmembrane region" description="Helical" evidence="1">
    <location>
        <begin position="13"/>
        <end position="34"/>
    </location>
</feature>
<dbReference type="Proteomes" id="UP001469553">
    <property type="component" value="Unassembled WGS sequence"/>
</dbReference>
<keyword evidence="3" id="KW-1185">Reference proteome</keyword>
<evidence type="ECO:0000313" key="2">
    <source>
        <dbReference type="EMBL" id="MEQ2293659.1"/>
    </source>
</evidence>
<evidence type="ECO:0000256" key="1">
    <source>
        <dbReference type="SAM" id="Phobius"/>
    </source>
</evidence>
<proteinExistence type="predicted"/>
<protein>
    <submittedName>
        <fullName evidence="2">Uncharacterized protein</fullName>
    </submittedName>
</protein>
<feature type="non-terminal residue" evidence="2">
    <location>
        <position position="1"/>
    </location>
</feature>
<evidence type="ECO:0000313" key="3">
    <source>
        <dbReference type="Proteomes" id="UP001469553"/>
    </source>
</evidence>
<organism evidence="2 3">
    <name type="scientific">Ameca splendens</name>
    <dbReference type="NCBI Taxonomy" id="208324"/>
    <lineage>
        <taxon>Eukaryota</taxon>
        <taxon>Metazoa</taxon>
        <taxon>Chordata</taxon>
        <taxon>Craniata</taxon>
        <taxon>Vertebrata</taxon>
        <taxon>Euteleostomi</taxon>
        <taxon>Actinopterygii</taxon>
        <taxon>Neopterygii</taxon>
        <taxon>Teleostei</taxon>
        <taxon>Neoteleostei</taxon>
        <taxon>Acanthomorphata</taxon>
        <taxon>Ovalentaria</taxon>
        <taxon>Atherinomorphae</taxon>
        <taxon>Cyprinodontiformes</taxon>
        <taxon>Goodeidae</taxon>
        <taxon>Ameca</taxon>
    </lineage>
</organism>
<reference evidence="2 3" key="1">
    <citation type="submission" date="2021-06" db="EMBL/GenBank/DDBJ databases">
        <authorList>
            <person name="Palmer J.M."/>
        </authorList>
    </citation>
    <scope>NUCLEOTIDE SEQUENCE [LARGE SCALE GENOMIC DNA]</scope>
    <source>
        <strain evidence="2 3">AS_MEX2019</strain>
        <tissue evidence="2">Muscle</tissue>
    </source>
</reference>
<keyword evidence="1" id="KW-0812">Transmembrane</keyword>
<sequence>TPSSTSASLQVRLVCHLVVFCPYFISTLLLLSLYRHKVSAGSDPPVSEAMTPPIQAEQGLDDVYGIDTKYQF</sequence>
<keyword evidence="1" id="KW-1133">Transmembrane helix</keyword>
<gene>
    <name evidence="2" type="ORF">AMECASPLE_035784</name>
</gene>
<dbReference type="EMBL" id="JAHRIP010033647">
    <property type="protein sequence ID" value="MEQ2293659.1"/>
    <property type="molecule type" value="Genomic_DNA"/>
</dbReference>
<keyword evidence="1" id="KW-0472">Membrane</keyword>
<name>A0ABV0YIX4_9TELE</name>
<comment type="caution">
    <text evidence="2">The sequence shown here is derived from an EMBL/GenBank/DDBJ whole genome shotgun (WGS) entry which is preliminary data.</text>
</comment>
<accession>A0ABV0YIX4</accession>